<dbReference type="EMBL" id="JADXDR010000107">
    <property type="protein sequence ID" value="KAI7839131.1"/>
    <property type="molecule type" value="Genomic_DNA"/>
</dbReference>
<accession>A0AAD5DMZ6</accession>
<dbReference type="InterPro" id="IPR015947">
    <property type="entry name" value="PUA-like_sf"/>
</dbReference>
<organism evidence="2 3">
    <name type="scientific">Chlorella ohadii</name>
    <dbReference type="NCBI Taxonomy" id="2649997"/>
    <lineage>
        <taxon>Eukaryota</taxon>
        <taxon>Viridiplantae</taxon>
        <taxon>Chlorophyta</taxon>
        <taxon>core chlorophytes</taxon>
        <taxon>Trebouxiophyceae</taxon>
        <taxon>Chlorellales</taxon>
        <taxon>Chlorellaceae</taxon>
        <taxon>Chlorella clade</taxon>
        <taxon>Chlorella</taxon>
    </lineage>
</organism>
<keyword evidence="3" id="KW-1185">Reference proteome</keyword>
<dbReference type="Gene3D" id="3.10.590.10">
    <property type="entry name" value="ph1033 like domains"/>
    <property type="match status" value="1"/>
</dbReference>
<dbReference type="SUPFAM" id="SSF88697">
    <property type="entry name" value="PUA domain-like"/>
    <property type="match status" value="1"/>
</dbReference>
<dbReference type="AlphaFoldDB" id="A0AAD5DMZ6"/>
<comment type="caution">
    <text evidence="2">The sequence shown here is derived from an EMBL/GenBank/DDBJ whole genome shotgun (WGS) entry which is preliminary data.</text>
</comment>
<dbReference type="Proteomes" id="UP001205105">
    <property type="component" value="Unassembled WGS sequence"/>
</dbReference>
<feature type="domain" description="EVE" evidence="1">
    <location>
        <begin position="25"/>
        <end position="105"/>
    </location>
</feature>
<evidence type="ECO:0000313" key="2">
    <source>
        <dbReference type="EMBL" id="KAI7839131.1"/>
    </source>
</evidence>
<gene>
    <name evidence="2" type="ORF">COHA_007134</name>
</gene>
<name>A0AAD5DMZ6_9CHLO</name>
<protein>
    <recommendedName>
        <fullName evidence="1">EVE domain-containing protein</fullName>
    </recommendedName>
</protein>
<dbReference type="Pfam" id="PF01878">
    <property type="entry name" value="EVE"/>
    <property type="match status" value="1"/>
</dbReference>
<reference evidence="2" key="1">
    <citation type="submission" date="2020-11" db="EMBL/GenBank/DDBJ databases">
        <title>Chlorella ohadii genome sequencing and assembly.</title>
        <authorList>
            <person name="Murik O."/>
            <person name="Treves H."/>
            <person name="Kedem I."/>
            <person name="Shotland Y."/>
            <person name="Kaplan A."/>
        </authorList>
    </citation>
    <scope>NUCLEOTIDE SEQUENCE</scope>
    <source>
        <strain evidence="2">1</strain>
    </source>
</reference>
<sequence length="200" mass="22651">MPNDDLAWLQEKLECPERGPDGKLYFMLKQKPEVLSVEAMEGAPNQTVRVKDIKSYASRKIVQSMQEGDEVLLYQTVKPNSKEQPGLTGLCCVASAPYPDPTDGKWLAFDLRLEEPFDSEDGAGLHERRSFKGHSSGGAVPCYALLRYANARPWRITLNNMKKYEKAELRGATLFSNQMLQVHWLTPGQFDFLLEIPDEE</sequence>
<evidence type="ECO:0000313" key="3">
    <source>
        <dbReference type="Proteomes" id="UP001205105"/>
    </source>
</evidence>
<dbReference type="InterPro" id="IPR002740">
    <property type="entry name" value="EVE_domain"/>
</dbReference>
<evidence type="ECO:0000259" key="1">
    <source>
        <dbReference type="Pfam" id="PF01878"/>
    </source>
</evidence>
<proteinExistence type="predicted"/>